<sequence>MKHSFKRTLTQLAFASASFILAGTASAAAQQCPLLDDAAATALLGPETTLLRVEAYGSCIWRSGGEVLMLNVQRRPNAAEAKTLFDTYQKTAFAGLQRDASRPKLGEQAFVGLASEGATPQAGLLVRKGTDLLVFQLHGTPDSEFDRETLANLHGMAQQSLPRLGQAQQRVGECPWFSKQQAQQLLGKGKLTIHQLANDHCIASVDGSEASLTINTDRELNKPETLAVMRENEQQCIVLDLPTLGLHSYVSYACPAPGNMAMVVQLLENGRHAQIIYNPGSRPAKQSDLPALLQIGSTIREEFKRQP</sequence>
<accession>A0AAU7FA65</accession>
<feature type="signal peptide" evidence="1">
    <location>
        <begin position="1"/>
        <end position="27"/>
    </location>
</feature>
<gene>
    <name evidence="2" type="ORF">ABHF33_01265</name>
</gene>
<evidence type="ECO:0000256" key="1">
    <source>
        <dbReference type="SAM" id="SignalP"/>
    </source>
</evidence>
<dbReference type="KEGG" id="cmav:ABHF33_01265"/>
<protein>
    <submittedName>
        <fullName evidence="2">Uncharacterized protein</fullName>
    </submittedName>
</protein>
<dbReference type="EMBL" id="CP157355">
    <property type="protein sequence ID" value="XBM00942.1"/>
    <property type="molecule type" value="Genomic_DNA"/>
</dbReference>
<dbReference type="AlphaFoldDB" id="A0AAU7FA65"/>
<organism evidence="2">
    <name type="scientific">Chitinibacter mangrovi</name>
    <dbReference type="NCBI Taxonomy" id="3153927"/>
    <lineage>
        <taxon>Bacteria</taxon>
        <taxon>Pseudomonadati</taxon>
        <taxon>Pseudomonadota</taxon>
        <taxon>Betaproteobacteria</taxon>
        <taxon>Neisseriales</taxon>
        <taxon>Chitinibacteraceae</taxon>
        <taxon>Chitinibacter</taxon>
    </lineage>
</organism>
<evidence type="ECO:0000313" key="2">
    <source>
        <dbReference type="EMBL" id="XBM00942.1"/>
    </source>
</evidence>
<name>A0AAU7FA65_9NEIS</name>
<dbReference type="RefSeq" id="WP_348945268.1">
    <property type="nucleotide sequence ID" value="NZ_CP157355.1"/>
</dbReference>
<reference evidence="2" key="1">
    <citation type="submission" date="2024-05" db="EMBL/GenBank/DDBJ databases">
        <authorList>
            <person name="Yang L."/>
            <person name="Pan L."/>
        </authorList>
    </citation>
    <scope>NUCLEOTIDE SEQUENCE</scope>
    <source>
        <strain evidence="2">FCG-7</strain>
    </source>
</reference>
<proteinExistence type="predicted"/>
<feature type="chain" id="PRO_5043571330" evidence="1">
    <location>
        <begin position="28"/>
        <end position="307"/>
    </location>
</feature>
<keyword evidence="1" id="KW-0732">Signal</keyword>